<name>A0AA47LR92_9GAMM</name>
<evidence type="ECO:0000313" key="2">
    <source>
        <dbReference type="EMBL" id="WBA08594.1"/>
    </source>
</evidence>
<feature type="signal peptide" evidence="1">
    <location>
        <begin position="1"/>
        <end position="23"/>
    </location>
</feature>
<evidence type="ECO:0000256" key="1">
    <source>
        <dbReference type="SAM" id="SignalP"/>
    </source>
</evidence>
<protein>
    <recommendedName>
        <fullName evidence="4">SPOR domain-containing protein</fullName>
    </recommendedName>
</protein>
<dbReference type="RefSeq" id="WP_269579011.1">
    <property type="nucleotide sequence ID" value="NZ_CP114588.1"/>
</dbReference>
<organism evidence="2 3">
    <name type="scientific">Salinivibrio kushneri</name>
    <dbReference type="NCBI Taxonomy" id="1908198"/>
    <lineage>
        <taxon>Bacteria</taxon>
        <taxon>Pseudomonadati</taxon>
        <taxon>Pseudomonadota</taxon>
        <taxon>Gammaproteobacteria</taxon>
        <taxon>Vibrionales</taxon>
        <taxon>Vibrionaceae</taxon>
        <taxon>Salinivibrio</taxon>
    </lineage>
</organism>
<proteinExistence type="predicted"/>
<evidence type="ECO:0008006" key="4">
    <source>
        <dbReference type="Google" id="ProtNLM"/>
    </source>
</evidence>
<sequence length="265" mass="29157">MGRWRGLAVSVVAMWAISAPVRAEQSPCAIVDRQQGWPIIGETCDIGQGLWGNQAPDPKSAAFWVQCGATQGVPPRQFYQSLRQGLPDLPFQVQVREGRGRCLIGPYPNLDVALLVLKRVRQFGPTKQAVLRQTRQPLSQPAVIRLPPLSQTTSPSHNGEKPTSMETAITLSHFGLPEPEAGDKQYTEKSMSWLRVPYAQAAPRCQREGMVLASQQELVQVAKATDQLPMRLPYWVQGAKGVDARSGKVVTRNADAALNVLCKKR</sequence>
<keyword evidence="1" id="KW-0732">Signal</keyword>
<dbReference type="Proteomes" id="UP001164748">
    <property type="component" value="Chromosome"/>
</dbReference>
<dbReference type="AlphaFoldDB" id="A0AA47LR92"/>
<dbReference type="EMBL" id="CP114588">
    <property type="protein sequence ID" value="WBA08594.1"/>
    <property type="molecule type" value="Genomic_DNA"/>
</dbReference>
<evidence type="ECO:0000313" key="3">
    <source>
        <dbReference type="Proteomes" id="UP001164748"/>
    </source>
</evidence>
<feature type="chain" id="PRO_5041466816" description="SPOR domain-containing protein" evidence="1">
    <location>
        <begin position="24"/>
        <end position="265"/>
    </location>
</feature>
<reference evidence="2" key="1">
    <citation type="submission" date="2022-09" db="EMBL/GenBank/DDBJ databases">
        <authorList>
            <person name="Li Z.-J."/>
        </authorList>
    </citation>
    <scope>NUCLEOTIDE SEQUENCE</scope>
    <source>
        <strain evidence="2">TGB11</strain>
    </source>
</reference>
<accession>A0AA47LR92</accession>
<gene>
    <name evidence="2" type="ORF">N8M53_12530</name>
</gene>